<dbReference type="RefSeq" id="WP_379024291.1">
    <property type="nucleotide sequence ID" value="NZ_JBHRTA010000038.1"/>
</dbReference>
<evidence type="ECO:0000256" key="1">
    <source>
        <dbReference type="SAM" id="MobiDB-lite"/>
    </source>
</evidence>
<accession>A0ABV7JQB0</accession>
<sequence length="207" mass="22342">MADHKTSAPADTPPQHTGKQVDVESSISLPDERRAADFFGLARRRLFDINHWHEVAEVPIATFVLTDAHGGEAIKSMPSKGDKVRIDIPGPGPTAGDGYDWVVVEDIVEQDAGGADYCAITLRPTANPLKPNDDTAHFFDDAASSTLVLERKGKEVIARYHGRNEVANTDTESTVDNVRNTLVGGGAKLGLSYPQWKSLVSGLVKEP</sequence>
<feature type="region of interest" description="Disordered" evidence="1">
    <location>
        <begin position="1"/>
        <end position="26"/>
    </location>
</feature>
<gene>
    <name evidence="2" type="ORF">ACFOET_15595</name>
</gene>
<organism evidence="2 3">
    <name type="scientific">Parapedobacter deserti</name>
    <dbReference type="NCBI Taxonomy" id="1912957"/>
    <lineage>
        <taxon>Bacteria</taxon>
        <taxon>Pseudomonadati</taxon>
        <taxon>Bacteroidota</taxon>
        <taxon>Sphingobacteriia</taxon>
        <taxon>Sphingobacteriales</taxon>
        <taxon>Sphingobacteriaceae</taxon>
        <taxon>Parapedobacter</taxon>
    </lineage>
</organism>
<dbReference type="EMBL" id="JBHRTA010000038">
    <property type="protein sequence ID" value="MFC3199048.1"/>
    <property type="molecule type" value="Genomic_DNA"/>
</dbReference>
<protein>
    <submittedName>
        <fullName evidence="2">Uncharacterized protein</fullName>
    </submittedName>
</protein>
<reference evidence="3" key="1">
    <citation type="journal article" date="2019" name="Int. J. Syst. Evol. Microbiol.">
        <title>The Global Catalogue of Microorganisms (GCM) 10K type strain sequencing project: providing services to taxonomists for standard genome sequencing and annotation.</title>
        <authorList>
            <consortium name="The Broad Institute Genomics Platform"/>
            <consortium name="The Broad Institute Genome Sequencing Center for Infectious Disease"/>
            <person name="Wu L."/>
            <person name="Ma J."/>
        </authorList>
    </citation>
    <scope>NUCLEOTIDE SEQUENCE [LARGE SCALE GENOMIC DNA]</scope>
    <source>
        <strain evidence="3">KCTC 52416</strain>
    </source>
</reference>
<evidence type="ECO:0000313" key="3">
    <source>
        <dbReference type="Proteomes" id="UP001595526"/>
    </source>
</evidence>
<feature type="compositionally biased region" description="Polar residues" evidence="1">
    <location>
        <begin position="14"/>
        <end position="26"/>
    </location>
</feature>
<dbReference type="Proteomes" id="UP001595526">
    <property type="component" value="Unassembled WGS sequence"/>
</dbReference>
<comment type="caution">
    <text evidence="2">The sequence shown here is derived from an EMBL/GenBank/DDBJ whole genome shotgun (WGS) entry which is preliminary data.</text>
</comment>
<name>A0ABV7JQB0_9SPHI</name>
<proteinExistence type="predicted"/>
<keyword evidence="3" id="KW-1185">Reference proteome</keyword>
<evidence type="ECO:0000313" key="2">
    <source>
        <dbReference type="EMBL" id="MFC3199048.1"/>
    </source>
</evidence>